<dbReference type="Proteomes" id="UP000584642">
    <property type="component" value="Unassembled WGS sequence"/>
</dbReference>
<proteinExistence type="predicted"/>
<evidence type="ECO:0000313" key="2">
    <source>
        <dbReference type="Proteomes" id="UP000584642"/>
    </source>
</evidence>
<accession>A0ABX2T6R3</accession>
<gene>
    <name evidence="1" type="ORF">HND93_09885</name>
</gene>
<comment type="caution">
    <text evidence="1">The sequence shown here is derived from an EMBL/GenBank/DDBJ whole genome shotgun (WGS) entry which is preliminary data.</text>
</comment>
<dbReference type="EMBL" id="JABFDB010000005">
    <property type="protein sequence ID" value="NYZ20024.1"/>
    <property type="molecule type" value="Genomic_DNA"/>
</dbReference>
<organism evidence="1 2">
    <name type="scientific">Azospirillum oleiclasticum</name>
    <dbReference type="NCBI Taxonomy" id="2735135"/>
    <lineage>
        <taxon>Bacteria</taxon>
        <taxon>Pseudomonadati</taxon>
        <taxon>Pseudomonadota</taxon>
        <taxon>Alphaproteobacteria</taxon>
        <taxon>Rhodospirillales</taxon>
        <taxon>Azospirillaceae</taxon>
        <taxon>Azospirillum</taxon>
    </lineage>
</organism>
<keyword evidence="2" id="KW-1185">Reference proteome</keyword>
<reference evidence="1 2" key="1">
    <citation type="submission" date="2020-05" db="EMBL/GenBank/DDBJ databases">
        <title>Azospirillum oleiclasticum sp. nov, a nitrogen-fixing and heavy crude oil-emulsifying bacterium isolated from the crude oil of Yumen Oilfield.</title>
        <authorList>
            <person name="Wu D."/>
            <person name="Cai M."/>
            <person name="Zhang X."/>
        </authorList>
    </citation>
    <scope>NUCLEOTIDE SEQUENCE [LARGE SCALE GENOMIC DNA]</scope>
    <source>
        <strain evidence="1 2">ROY-1-1-2</strain>
    </source>
</reference>
<dbReference type="RefSeq" id="WP_180281794.1">
    <property type="nucleotide sequence ID" value="NZ_JABFDB010000005.1"/>
</dbReference>
<protein>
    <submittedName>
        <fullName evidence="1">Uncharacterized protein</fullName>
    </submittedName>
</protein>
<sequence>MSRFVAIMRVIARSARTQAGVRKATVTALEQGAEIEKRHGTTQALLGMLDAWMTTVGTVYANTGNREVLTDAIARLERARAMLDTVLTGGTPAGSILTTATVQRGDDIAEDPIGNTAGSA</sequence>
<name>A0ABX2T6R3_9PROT</name>
<evidence type="ECO:0000313" key="1">
    <source>
        <dbReference type="EMBL" id="NYZ20024.1"/>
    </source>
</evidence>